<sequence length="72" mass="8200">MEYLHDNAHTRRPKLLDLLHFCLQIAEPLIGSIPSTRKHATTFYKVEDILADVPPESKARVRRPCSGPNTSF</sequence>
<keyword evidence="2" id="KW-1185">Reference proteome</keyword>
<comment type="caution">
    <text evidence="1">The sequence shown here is derived from an EMBL/GenBank/DDBJ whole genome shotgun (WGS) entry which is preliminary data.</text>
</comment>
<protein>
    <submittedName>
        <fullName evidence="1">Uncharacterized protein</fullName>
    </submittedName>
</protein>
<proteinExistence type="predicted"/>
<evidence type="ECO:0000313" key="1">
    <source>
        <dbReference type="EMBL" id="KAH6933740.1"/>
    </source>
</evidence>
<accession>A0ACB7SGP6</accession>
<organism evidence="1 2">
    <name type="scientific">Hyalomma asiaticum</name>
    <name type="common">Tick</name>
    <dbReference type="NCBI Taxonomy" id="266040"/>
    <lineage>
        <taxon>Eukaryota</taxon>
        <taxon>Metazoa</taxon>
        <taxon>Ecdysozoa</taxon>
        <taxon>Arthropoda</taxon>
        <taxon>Chelicerata</taxon>
        <taxon>Arachnida</taxon>
        <taxon>Acari</taxon>
        <taxon>Parasitiformes</taxon>
        <taxon>Ixodida</taxon>
        <taxon>Ixodoidea</taxon>
        <taxon>Ixodidae</taxon>
        <taxon>Hyalomminae</taxon>
        <taxon>Hyalomma</taxon>
    </lineage>
</organism>
<dbReference type="Proteomes" id="UP000821845">
    <property type="component" value="Chromosome 4"/>
</dbReference>
<reference evidence="1" key="1">
    <citation type="submission" date="2020-05" db="EMBL/GenBank/DDBJ databases">
        <title>Large-scale comparative analyses of tick genomes elucidate their genetic diversity and vector capacities.</title>
        <authorList>
            <person name="Jia N."/>
            <person name="Wang J."/>
            <person name="Shi W."/>
            <person name="Du L."/>
            <person name="Sun Y."/>
            <person name="Zhan W."/>
            <person name="Jiang J."/>
            <person name="Wang Q."/>
            <person name="Zhang B."/>
            <person name="Ji P."/>
            <person name="Sakyi L.B."/>
            <person name="Cui X."/>
            <person name="Yuan T."/>
            <person name="Jiang B."/>
            <person name="Yang W."/>
            <person name="Lam T.T.-Y."/>
            <person name="Chang Q."/>
            <person name="Ding S."/>
            <person name="Wang X."/>
            <person name="Zhu J."/>
            <person name="Ruan X."/>
            <person name="Zhao L."/>
            <person name="Wei J."/>
            <person name="Que T."/>
            <person name="Du C."/>
            <person name="Cheng J."/>
            <person name="Dai P."/>
            <person name="Han X."/>
            <person name="Huang E."/>
            <person name="Gao Y."/>
            <person name="Liu J."/>
            <person name="Shao H."/>
            <person name="Ye R."/>
            <person name="Li L."/>
            <person name="Wei W."/>
            <person name="Wang X."/>
            <person name="Wang C."/>
            <person name="Yang T."/>
            <person name="Huo Q."/>
            <person name="Li W."/>
            <person name="Guo W."/>
            <person name="Chen H."/>
            <person name="Zhou L."/>
            <person name="Ni X."/>
            <person name="Tian J."/>
            <person name="Zhou Y."/>
            <person name="Sheng Y."/>
            <person name="Liu T."/>
            <person name="Pan Y."/>
            <person name="Xia L."/>
            <person name="Li J."/>
            <person name="Zhao F."/>
            <person name="Cao W."/>
        </authorList>
    </citation>
    <scope>NUCLEOTIDE SEQUENCE</scope>
    <source>
        <strain evidence="1">Hyas-2018</strain>
    </source>
</reference>
<gene>
    <name evidence="1" type="ORF">HPB50_017706</name>
</gene>
<dbReference type="EMBL" id="CM023484">
    <property type="protein sequence ID" value="KAH6933740.1"/>
    <property type="molecule type" value="Genomic_DNA"/>
</dbReference>
<name>A0ACB7SGP6_HYAAI</name>
<evidence type="ECO:0000313" key="2">
    <source>
        <dbReference type="Proteomes" id="UP000821845"/>
    </source>
</evidence>